<dbReference type="PANTHER" id="PTHR36973">
    <property type="entry name" value="SLL1456 PROTEIN-RELATED"/>
    <property type="match status" value="1"/>
</dbReference>
<evidence type="ECO:0000259" key="1">
    <source>
        <dbReference type="Pfam" id="PF05050"/>
    </source>
</evidence>
<dbReference type="SUPFAM" id="SSF53335">
    <property type="entry name" value="S-adenosyl-L-methionine-dependent methyltransferases"/>
    <property type="match status" value="1"/>
</dbReference>
<dbReference type="RefSeq" id="WP_160144613.1">
    <property type="nucleotide sequence ID" value="NZ_UXAW01000080.1"/>
</dbReference>
<keyword evidence="3" id="KW-1185">Reference proteome</keyword>
<proteinExistence type="predicted"/>
<dbReference type="InterPro" id="IPR006342">
    <property type="entry name" value="FkbM_mtfrase"/>
</dbReference>
<dbReference type="Gene3D" id="3.40.50.150">
    <property type="entry name" value="Vaccinia Virus protein VP39"/>
    <property type="match status" value="1"/>
</dbReference>
<dbReference type="GO" id="GO:0008171">
    <property type="term" value="F:O-methyltransferase activity"/>
    <property type="evidence" value="ECO:0007669"/>
    <property type="project" value="TreeGrafter"/>
</dbReference>
<evidence type="ECO:0000313" key="3">
    <source>
        <dbReference type="Proteomes" id="UP000277498"/>
    </source>
</evidence>
<dbReference type="AlphaFoldDB" id="A0A3P5XP74"/>
<protein>
    <recommendedName>
        <fullName evidence="1">Methyltransferase FkbM domain-containing protein</fullName>
    </recommendedName>
</protein>
<dbReference type="PANTHER" id="PTHR36973:SF4">
    <property type="entry name" value="NODULATION PROTEIN"/>
    <property type="match status" value="1"/>
</dbReference>
<dbReference type="Proteomes" id="UP000277498">
    <property type="component" value="Unassembled WGS sequence"/>
</dbReference>
<dbReference type="InterPro" id="IPR053188">
    <property type="entry name" value="FkbM_Methyltransferase"/>
</dbReference>
<dbReference type="EMBL" id="UXAW01000080">
    <property type="protein sequence ID" value="VDC30562.1"/>
    <property type="molecule type" value="Genomic_DNA"/>
</dbReference>
<gene>
    <name evidence="2" type="ORF">XINFAN_02588</name>
</gene>
<sequence length="291" mass="31802">MPGDLPETVRFLLRELSFPRKTTIVDVGANPVNVPPYADLLKSGNCRVVGFEPQPSAFAALLETKSGDEIYFPHAVGDGSPATLRICRSSGLTSIFEPDAAAMRLVGGPRWSKVEEEIAMETVALDALADLPGFDLMKIDIQGGENLVFAGAEKVLERAVCVIVELRYHRLYRNEPMMGGVDNELRRQGFTLHKFLSGTSRPLANSQKSRLRPRRVSDQLVDGDAVYIRDLTKIAAFADDQIAHLALLAAAVFQSHSLVLHLLDELVRRGRVAGDLPAAYVDAMPEALKAL</sequence>
<dbReference type="InterPro" id="IPR029063">
    <property type="entry name" value="SAM-dependent_MTases_sf"/>
</dbReference>
<accession>A0A3P5XP74</accession>
<evidence type="ECO:0000313" key="2">
    <source>
        <dbReference type="EMBL" id="VDC30562.1"/>
    </source>
</evidence>
<name>A0A3P5XP74_9RHOB</name>
<dbReference type="OrthoDB" id="292760at2"/>
<dbReference type="Pfam" id="PF05050">
    <property type="entry name" value="Methyltransf_21"/>
    <property type="match status" value="1"/>
</dbReference>
<feature type="domain" description="Methyltransferase FkbM" evidence="1">
    <location>
        <begin position="26"/>
        <end position="191"/>
    </location>
</feature>
<dbReference type="NCBIfam" id="TIGR01444">
    <property type="entry name" value="fkbM_fam"/>
    <property type="match status" value="1"/>
</dbReference>
<reference evidence="2 3" key="1">
    <citation type="submission" date="2018-11" db="EMBL/GenBank/DDBJ databases">
        <authorList>
            <person name="Criscuolo A."/>
        </authorList>
    </citation>
    <scope>NUCLEOTIDE SEQUENCE [LARGE SCALE GENOMIC DNA]</scope>
    <source>
        <strain evidence="2">ACIP111625</strain>
    </source>
</reference>
<organism evidence="2 3">
    <name type="scientific">Pseudogemmobacter humi</name>
    <dbReference type="NCBI Taxonomy" id="2483812"/>
    <lineage>
        <taxon>Bacteria</taxon>
        <taxon>Pseudomonadati</taxon>
        <taxon>Pseudomonadota</taxon>
        <taxon>Alphaproteobacteria</taxon>
        <taxon>Rhodobacterales</taxon>
        <taxon>Paracoccaceae</taxon>
        <taxon>Pseudogemmobacter</taxon>
    </lineage>
</organism>